<proteinExistence type="inferred from homology"/>
<keyword evidence="3" id="KW-0813">Transport</keyword>
<keyword evidence="12" id="KW-1185">Reference proteome</keyword>
<feature type="transmembrane region" description="Helical" evidence="10">
    <location>
        <begin position="264"/>
        <end position="284"/>
    </location>
</feature>
<feature type="transmembrane region" description="Helical" evidence="10">
    <location>
        <begin position="171"/>
        <end position="194"/>
    </location>
</feature>
<dbReference type="GO" id="GO:0033214">
    <property type="term" value="P:siderophore-iron import into cell"/>
    <property type="evidence" value="ECO:0007669"/>
    <property type="project" value="TreeGrafter"/>
</dbReference>
<evidence type="ECO:0000256" key="7">
    <source>
        <dbReference type="ARBA" id="ARBA00022989"/>
    </source>
</evidence>
<evidence type="ECO:0000256" key="9">
    <source>
        <dbReference type="ARBA" id="ARBA00023136"/>
    </source>
</evidence>
<feature type="transmembrane region" description="Helical" evidence="10">
    <location>
        <begin position="224"/>
        <end position="252"/>
    </location>
</feature>
<dbReference type="CDD" id="cd06550">
    <property type="entry name" value="TM_ABC_iron-siderophores_like"/>
    <property type="match status" value="1"/>
</dbReference>
<keyword evidence="5" id="KW-0410">Iron transport</keyword>
<dbReference type="GO" id="GO:0022857">
    <property type="term" value="F:transmembrane transporter activity"/>
    <property type="evidence" value="ECO:0007669"/>
    <property type="project" value="InterPro"/>
</dbReference>
<feature type="transmembrane region" description="Helical" evidence="10">
    <location>
        <begin position="102"/>
        <end position="119"/>
    </location>
</feature>
<evidence type="ECO:0000256" key="6">
    <source>
        <dbReference type="ARBA" id="ARBA00022692"/>
    </source>
</evidence>
<evidence type="ECO:0000256" key="5">
    <source>
        <dbReference type="ARBA" id="ARBA00022496"/>
    </source>
</evidence>
<accession>A0AA42IZ67</accession>
<keyword evidence="9 10" id="KW-0472">Membrane</keyword>
<evidence type="ECO:0000313" key="12">
    <source>
        <dbReference type="Proteomes" id="UP001169242"/>
    </source>
</evidence>
<dbReference type="Proteomes" id="UP001169242">
    <property type="component" value="Unassembled WGS sequence"/>
</dbReference>
<evidence type="ECO:0000313" key="11">
    <source>
        <dbReference type="EMBL" id="MDA3730352.1"/>
    </source>
</evidence>
<protein>
    <submittedName>
        <fullName evidence="11">Iron chelate uptake ABC transporter family permease subunit</fullName>
    </submittedName>
</protein>
<sequence>MQAKRKIGWLTGLLIVGIVLFLFVGVEWSYFDYAMKNRIPKVFAMLLSAFCIGGATVVFQTISNNHILTPSILGLDSLYVLVQTFIVFVLGSTSPLIVNKQYNFMIALTVMIFASVALYKVLFERGKGDLMFLLLVGMIFGTLFGSLSSFMQRVIDPNEFLALQNNLFASFNNIHTSILTIAIIIMLLLIPFVWDDLKYLDVMTLGRDHAINLGVDYDRIVKKLIVVVTILISISTALIGPITFLGLLVVNVARQILKTYKHSYLILGSMMLGGITLLYGQLIVEQVLGFTTTLSVVVNLIGGLYFIYLLLKESKQT</sequence>
<keyword evidence="4" id="KW-1003">Cell membrane</keyword>
<dbReference type="AlphaFoldDB" id="A0AA42IZ67"/>
<dbReference type="SUPFAM" id="SSF81345">
    <property type="entry name" value="ABC transporter involved in vitamin B12 uptake, BtuC"/>
    <property type="match status" value="1"/>
</dbReference>
<evidence type="ECO:0000256" key="2">
    <source>
        <dbReference type="ARBA" id="ARBA00007935"/>
    </source>
</evidence>
<name>A0AA42IZ67_9FIRM</name>
<comment type="similarity">
    <text evidence="2">Belongs to the binding-protein-dependent transport system permease family. FecCD subfamily.</text>
</comment>
<dbReference type="GO" id="GO:0005886">
    <property type="term" value="C:plasma membrane"/>
    <property type="evidence" value="ECO:0007669"/>
    <property type="project" value="UniProtKB-SubCell"/>
</dbReference>
<evidence type="ECO:0000256" key="10">
    <source>
        <dbReference type="SAM" id="Phobius"/>
    </source>
</evidence>
<dbReference type="RefSeq" id="WP_271011009.1">
    <property type="nucleotide sequence ID" value="NZ_JAQIFT010000012.1"/>
</dbReference>
<comment type="subcellular location">
    <subcellularLocation>
        <location evidence="1">Cell membrane</location>
        <topology evidence="1">Multi-pass membrane protein</topology>
    </subcellularLocation>
</comment>
<feature type="transmembrane region" description="Helical" evidence="10">
    <location>
        <begin position="6"/>
        <end position="30"/>
    </location>
</feature>
<dbReference type="InterPro" id="IPR000522">
    <property type="entry name" value="ABC_transptr_permease_BtuC"/>
</dbReference>
<dbReference type="EMBL" id="JAQIFT010000012">
    <property type="protein sequence ID" value="MDA3730352.1"/>
    <property type="molecule type" value="Genomic_DNA"/>
</dbReference>
<comment type="caution">
    <text evidence="11">The sequence shown here is derived from an EMBL/GenBank/DDBJ whole genome shotgun (WGS) entry which is preliminary data.</text>
</comment>
<evidence type="ECO:0000256" key="3">
    <source>
        <dbReference type="ARBA" id="ARBA00022448"/>
    </source>
</evidence>
<dbReference type="Gene3D" id="1.10.3470.10">
    <property type="entry name" value="ABC transporter involved in vitamin B12 uptake, BtuC"/>
    <property type="match status" value="1"/>
</dbReference>
<evidence type="ECO:0000256" key="8">
    <source>
        <dbReference type="ARBA" id="ARBA00023004"/>
    </source>
</evidence>
<feature type="transmembrane region" description="Helical" evidence="10">
    <location>
        <begin position="290"/>
        <end position="311"/>
    </location>
</feature>
<dbReference type="FunFam" id="1.10.3470.10:FF:000004">
    <property type="entry name" value="Iron compound ABC transporter, permease"/>
    <property type="match status" value="1"/>
</dbReference>
<organism evidence="11 12">
    <name type="scientific">Holtiella tumoricola</name>
    <dbReference type="NCBI Taxonomy" id="3018743"/>
    <lineage>
        <taxon>Bacteria</taxon>
        <taxon>Bacillati</taxon>
        <taxon>Bacillota</taxon>
        <taxon>Clostridia</taxon>
        <taxon>Lachnospirales</taxon>
        <taxon>Cellulosilyticaceae</taxon>
        <taxon>Holtiella</taxon>
    </lineage>
</organism>
<evidence type="ECO:0000256" key="1">
    <source>
        <dbReference type="ARBA" id="ARBA00004651"/>
    </source>
</evidence>
<keyword evidence="7 10" id="KW-1133">Transmembrane helix</keyword>
<keyword evidence="5" id="KW-0406">Ion transport</keyword>
<dbReference type="Pfam" id="PF01032">
    <property type="entry name" value="FecCD"/>
    <property type="match status" value="1"/>
</dbReference>
<keyword evidence="8" id="KW-0408">Iron</keyword>
<feature type="transmembrane region" description="Helical" evidence="10">
    <location>
        <begin position="131"/>
        <end position="150"/>
    </location>
</feature>
<dbReference type="InterPro" id="IPR037294">
    <property type="entry name" value="ABC_BtuC-like"/>
</dbReference>
<evidence type="ECO:0000256" key="4">
    <source>
        <dbReference type="ARBA" id="ARBA00022475"/>
    </source>
</evidence>
<reference evidence="11" key="1">
    <citation type="journal article" date="2023" name="Int. J. Syst. Evol. Microbiol.">
        <title>&lt;i&gt;Holtiella tumoricola&lt;/i&gt; gen. nov. sp. nov., isolated from a human clinical sample.</title>
        <authorList>
            <person name="Allen-Vercoe E."/>
            <person name="Daigneault M.C."/>
            <person name="Vancuren S.J."/>
            <person name="Cochrane K."/>
            <person name="O'Neal L.L."/>
            <person name="Sankaranarayanan K."/>
            <person name="Lawson P.A."/>
        </authorList>
    </citation>
    <scope>NUCLEOTIDE SEQUENCE</scope>
    <source>
        <strain evidence="11">CC70A</strain>
    </source>
</reference>
<gene>
    <name evidence="11" type="ORF">PBV87_02385</name>
</gene>
<keyword evidence="6 10" id="KW-0812">Transmembrane</keyword>
<feature type="transmembrane region" description="Helical" evidence="10">
    <location>
        <begin position="42"/>
        <end position="62"/>
    </location>
</feature>
<dbReference type="PANTHER" id="PTHR30472">
    <property type="entry name" value="FERRIC ENTEROBACTIN TRANSPORT SYSTEM PERMEASE PROTEIN"/>
    <property type="match status" value="1"/>
</dbReference>
<dbReference type="PANTHER" id="PTHR30472:SF19">
    <property type="entry name" value="PETROBACTIN IMPORT SYSTEM PERMEASE PROTEIN YCLO"/>
    <property type="match status" value="1"/>
</dbReference>
<feature type="transmembrane region" description="Helical" evidence="10">
    <location>
        <begin position="68"/>
        <end position="90"/>
    </location>
</feature>